<evidence type="ECO:0000256" key="1">
    <source>
        <dbReference type="ARBA" id="ARBA00005382"/>
    </source>
</evidence>
<dbReference type="GO" id="GO:0004348">
    <property type="term" value="F:glucosylceramidase activity"/>
    <property type="evidence" value="ECO:0007669"/>
    <property type="project" value="InterPro"/>
</dbReference>
<comment type="similarity">
    <text evidence="1 4">Belongs to the glycosyl hydrolase 30 family.</text>
</comment>
<evidence type="ECO:0000313" key="7">
    <source>
        <dbReference type="EMBL" id="GEK88430.1"/>
    </source>
</evidence>
<keyword evidence="3 4" id="KW-0378">Hydrolase</keyword>
<dbReference type="Gene3D" id="2.60.40.1180">
    <property type="entry name" value="Golgi alpha-mannosidase II"/>
    <property type="match status" value="1"/>
</dbReference>
<dbReference type="GO" id="GO:0016020">
    <property type="term" value="C:membrane"/>
    <property type="evidence" value="ECO:0007669"/>
    <property type="project" value="GOC"/>
</dbReference>
<dbReference type="InterPro" id="IPR033453">
    <property type="entry name" value="Glyco_hydro_30_TIM-barrel"/>
</dbReference>
<feature type="domain" description="Glycosyl hydrolase family 30 beta sandwich" evidence="6">
    <location>
        <begin position="379"/>
        <end position="439"/>
    </location>
</feature>
<dbReference type="SUPFAM" id="SSF51011">
    <property type="entry name" value="Glycosyl hydrolase domain"/>
    <property type="match status" value="1"/>
</dbReference>
<proteinExistence type="inferred from homology"/>
<accession>A0A1H7QLG0</accession>
<dbReference type="InterPro" id="IPR017853">
    <property type="entry name" value="GH"/>
</dbReference>
<evidence type="ECO:0000256" key="2">
    <source>
        <dbReference type="ARBA" id="ARBA00022729"/>
    </source>
</evidence>
<evidence type="ECO:0000256" key="3">
    <source>
        <dbReference type="ARBA" id="ARBA00022801"/>
    </source>
</evidence>
<evidence type="ECO:0000259" key="5">
    <source>
        <dbReference type="Pfam" id="PF02055"/>
    </source>
</evidence>
<dbReference type="PANTHER" id="PTHR11069">
    <property type="entry name" value="GLUCOSYLCERAMIDASE"/>
    <property type="match status" value="1"/>
</dbReference>
<keyword evidence="10" id="KW-1185">Reference proteome</keyword>
<evidence type="ECO:0000313" key="9">
    <source>
        <dbReference type="Proteomes" id="UP000198548"/>
    </source>
</evidence>
<dbReference type="Proteomes" id="UP000321425">
    <property type="component" value="Unassembled WGS sequence"/>
</dbReference>
<evidence type="ECO:0000313" key="10">
    <source>
        <dbReference type="Proteomes" id="UP000321425"/>
    </source>
</evidence>
<gene>
    <name evidence="7" type="primary">srfJ</name>
    <name evidence="7" type="ORF">APU01nite_04690</name>
    <name evidence="8" type="ORF">SAMN04488100_10240</name>
</gene>
<keyword evidence="2" id="KW-0732">Signal</keyword>
<dbReference type="PANTHER" id="PTHR11069:SF23">
    <property type="entry name" value="LYSOSOMAL ACID GLUCOSYLCERAMIDASE"/>
    <property type="match status" value="1"/>
</dbReference>
<feature type="domain" description="Glycosyl hydrolase family 30 TIM-barrel" evidence="5">
    <location>
        <begin position="48"/>
        <end position="376"/>
    </location>
</feature>
<dbReference type="Pfam" id="PF17189">
    <property type="entry name" value="Glyco_hydro_30C"/>
    <property type="match status" value="1"/>
</dbReference>
<reference evidence="8 9" key="1">
    <citation type="submission" date="2016-10" db="EMBL/GenBank/DDBJ databases">
        <authorList>
            <person name="de Groot N.N."/>
        </authorList>
    </citation>
    <scope>NUCLEOTIDE SEQUENCE [LARGE SCALE GENOMIC DNA]</scope>
    <source>
        <strain evidence="8 9">DSM 19182</strain>
    </source>
</reference>
<name>A0A1H7QLG0_9LACT</name>
<evidence type="ECO:0000259" key="6">
    <source>
        <dbReference type="Pfam" id="PF17189"/>
    </source>
</evidence>
<dbReference type="OrthoDB" id="9806701at2"/>
<dbReference type="RefSeq" id="WP_091486270.1">
    <property type="nucleotide sequence ID" value="NZ_BJUX01000003.1"/>
</dbReference>
<dbReference type="Proteomes" id="UP000198548">
    <property type="component" value="Unassembled WGS sequence"/>
</dbReference>
<dbReference type="GO" id="GO:0006680">
    <property type="term" value="P:glucosylceramide catabolic process"/>
    <property type="evidence" value="ECO:0007669"/>
    <property type="project" value="TreeGrafter"/>
</dbReference>
<dbReference type="Pfam" id="PF02055">
    <property type="entry name" value="Glyco_hydro_30"/>
    <property type="match status" value="1"/>
</dbReference>
<dbReference type="EMBL" id="BJUX01000003">
    <property type="protein sequence ID" value="GEK88430.1"/>
    <property type="molecule type" value="Genomic_DNA"/>
</dbReference>
<evidence type="ECO:0000256" key="4">
    <source>
        <dbReference type="RuleBase" id="RU361188"/>
    </source>
</evidence>
<evidence type="ECO:0000313" key="8">
    <source>
        <dbReference type="EMBL" id="SEL48445.1"/>
    </source>
</evidence>
<dbReference type="InterPro" id="IPR013780">
    <property type="entry name" value="Glyco_hydro_b"/>
</dbReference>
<dbReference type="Gene3D" id="3.20.20.80">
    <property type="entry name" value="Glycosidases"/>
    <property type="match status" value="1"/>
</dbReference>
<dbReference type="AlphaFoldDB" id="A0A1H7QLG0"/>
<dbReference type="SUPFAM" id="SSF51445">
    <property type="entry name" value="(Trans)glycosidases"/>
    <property type="match status" value="1"/>
</dbReference>
<organism evidence="8 9">
    <name type="scientific">Alkalibacterium putridalgicola</name>
    <dbReference type="NCBI Taxonomy" id="426703"/>
    <lineage>
        <taxon>Bacteria</taxon>
        <taxon>Bacillati</taxon>
        <taxon>Bacillota</taxon>
        <taxon>Bacilli</taxon>
        <taxon>Lactobacillales</taxon>
        <taxon>Carnobacteriaceae</taxon>
        <taxon>Alkalibacterium</taxon>
    </lineage>
</organism>
<dbReference type="STRING" id="426703.SAMN04488100_10240"/>
<sequence length="442" mass="50098">MTKRTVTAVQSVKEEGSFWQPVSIKKVTDDSVTHVKVDTSETYQTWMGFGGALTESATYTLDQLPEEKKESILKAYYDKEKGLGYTMGRLHIASCDFSLENYDYIEENDETLETFNMDREEKWVLPTLRRAQEIAGEPLTLVASPWSPSAWMKTNGERNNGGKLKKEYYTLWAQFIARYLKEMQKKGFEIEAITVQNEPAATQTWDSCEFTAEEEAEMVKVLSRVFKEEGITVNIIIWDHNRDIIFERADTVLSDAEANKAVWGVGNHWYMSEDFEELSKVHDKYPDKHMIFTEGCIEGGVQLGAWHTGERYARNIMGDMNNWLEGFLDWNIVLDEQGGPNHVGNYCDAPIIADTKEKVAHYNSSYYFIGHLSKYIRPGAQRVDVSLSGNDLSVVAFKNEDGSLITVLLNETDQASDLVLSLDKEAAAVHVPAHSITTVVSE</sequence>
<dbReference type="InterPro" id="IPR033452">
    <property type="entry name" value="GH30_C"/>
</dbReference>
<protein>
    <submittedName>
        <fullName evidence="8">Glucosylceramidase</fullName>
    </submittedName>
    <submittedName>
        <fullName evidence="7">Glycosyl hydrolase</fullName>
    </submittedName>
</protein>
<keyword evidence="4" id="KW-0326">Glycosidase</keyword>
<dbReference type="InterPro" id="IPR001139">
    <property type="entry name" value="Glyco_hydro_30"/>
</dbReference>
<dbReference type="EMBL" id="FOBL01000002">
    <property type="protein sequence ID" value="SEL48445.1"/>
    <property type="molecule type" value="Genomic_DNA"/>
</dbReference>
<reference evidence="7 10" key="2">
    <citation type="submission" date="2019-07" db="EMBL/GenBank/DDBJ databases">
        <title>Whole genome shotgun sequence of Alkalibacterium putridalgicola NBRC 103243.</title>
        <authorList>
            <person name="Hosoyama A."/>
            <person name="Uohara A."/>
            <person name="Ohji S."/>
            <person name="Ichikawa N."/>
        </authorList>
    </citation>
    <scope>NUCLEOTIDE SEQUENCE [LARGE SCALE GENOMIC DNA]</scope>
    <source>
        <strain evidence="7 10">NBRC 103243</strain>
    </source>
</reference>
<dbReference type="PRINTS" id="PR00843">
    <property type="entry name" value="GLHYDRLASE30"/>
</dbReference>